<sequence length="95" mass="10841">MILKDWLQLVYLTSYRVNSSNNVFHNEEIFPNSLFDDSDFMSSDNLSLYDSIDDDEDSDIFTTSSAYGDSNEEDETSTTSEQIESDGEEELSDQP</sequence>
<comment type="caution">
    <text evidence="2">The sequence shown here is derived from an EMBL/GenBank/DDBJ whole genome shotgun (WGS) entry which is preliminary data.</text>
</comment>
<accession>A0A7I8WF00</accession>
<evidence type="ECO:0000313" key="2">
    <source>
        <dbReference type="EMBL" id="CAD5126756.1"/>
    </source>
</evidence>
<protein>
    <submittedName>
        <fullName evidence="2">DgyrCDS14810</fullName>
    </submittedName>
</protein>
<dbReference type="EMBL" id="CAJFCJ010000078">
    <property type="protein sequence ID" value="CAD5126756.1"/>
    <property type="molecule type" value="Genomic_DNA"/>
</dbReference>
<keyword evidence="3" id="KW-1185">Reference proteome</keyword>
<dbReference type="AlphaFoldDB" id="A0A7I8WF00"/>
<reference evidence="2 3" key="1">
    <citation type="submission" date="2020-08" db="EMBL/GenBank/DDBJ databases">
        <authorList>
            <person name="Hejnol A."/>
        </authorList>
    </citation>
    <scope>NUCLEOTIDE SEQUENCE [LARGE SCALE GENOMIC DNA]</scope>
</reference>
<dbReference type="Proteomes" id="UP000549394">
    <property type="component" value="Unassembled WGS sequence"/>
</dbReference>
<name>A0A7I8WF00_9ANNE</name>
<proteinExistence type="predicted"/>
<feature type="region of interest" description="Disordered" evidence="1">
    <location>
        <begin position="52"/>
        <end position="95"/>
    </location>
</feature>
<organism evidence="2 3">
    <name type="scientific">Dimorphilus gyrociliatus</name>
    <dbReference type="NCBI Taxonomy" id="2664684"/>
    <lineage>
        <taxon>Eukaryota</taxon>
        <taxon>Metazoa</taxon>
        <taxon>Spiralia</taxon>
        <taxon>Lophotrochozoa</taxon>
        <taxon>Annelida</taxon>
        <taxon>Polychaeta</taxon>
        <taxon>Polychaeta incertae sedis</taxon>
        <taxon>Dinophilidae</taxon>
        <taxon>Dimorphilus</taxon>
    </lineage>
</organism>
<evidence type="ECO:0000313" key="3">
    <source>
        <dbReference type="Proteomes" id="UP000549394"/>
    </source>
</evidence>
<evidence type="ECO:0000256" key="1">
    <source>
        <dbReference type="SAM" id="MobiDB-lite"/>
    </source>
</evidence>
<feature type="compositionally biased region" description="Acidic residues" evidence="1">
    <location>
        <begin position="83"/>
        <end position="95"/>
    </location>
</feature>
<gene>
    <name evidence="2" type="ORF">DGYR_LOCUS13986</name>
</gene>